<organism evidence="6 7">
    <name type="scientific">Candidatus Paraprevotella stercoravium</name>
    <dbReference type="NCBI Taxonomy" id="2838725"/>
    <lineage>
        <taxon>Bacteria</taxon>
        <taxon>Pseudomonadati</taxon>
        <taxon>Bacteroidota</taxon>
        <taxon>Bacteroidia</taxon>
        <taxon>Bacteroidales</taxon>
        <taxon>Prevotellaceae</taxon>
        <taxon>Paraprevotella</taxon>
    </lineage>
</organism>
<dbReference type="PROSITE" id="PS51194">
    <property type="entry name" value="HELICASE_CTER"/>
    <property type="match status" value="1"/>
</dbReference>
<evidence type="ECO:0000259" key="4">
    <source>
        <dbReference type="PROSITE" id="PS51192"/>
    </source>
</evidence>
<dbReference type="Gene3D" id="3.40.50.300">
    <property type="entry name" value="P-loop containing nucleotide triphosphate hydrolases"/>
    <property type="match status" value="1"/>
</dbReference>
<evidence type="ECO:0000313" key="6">
    <source>
        <dbReference type="EMBL" id="MBU3853641.1"/>
    </source>
</evidence>
<comment type="caution">
    <text evidence="6">The sequence shown here is derived from an EMBL/GenBank/DDBJ whole genome shotgun (WGS) entry which is preliminary data.</text>
</comment>
<dbReference type="PROSITE" id="PS50966">
    <property type="entry name" value="ZF_SWIM"/>
    <property type="match status" value="1"/>
</dbReference>
<feature type="domain" description="Helicase ATP-binding" evidence="4">
    <location>
        <begin position="724"/>
        <end position="882"/>
    </location>
</feature>
<dbReference type="Gene3D" id="3.40.50.10810">
    <property type="entry name" value="Tandem AAA-ATPase domain"/>
    <property type="match status" value="1"/>
</dbReference>
<dbReference type="InterPro" id="IPR001650">
    <property type="entry name" value="Helicase_C-like"/>
</dbReference>
<dbReference type="GO" id="GO:0016787">
    <property type="term" value="F:hydrolase activity"/>
    <property type="evidence" value="ECO:0007669"/>
    <property type="project" value="UniProtKB-KW"/>
</dbReference>
<keyword evidence="2" id="KW-0863">Zinc-finger</keyword>
<dbReference type="InterPro" id="IPR014001">
    <property type="entry name" value="Helicase_ATP-bd"/>
</dbReference>
<protein>
    <submittedName>
        <fullName evidence="6">DEAD/DEAH box helicase</fullName>
    </submittedName>
</protein>
<dbReference type="InterPro" id="IPR000330">
    <property type="entry name" value="SNF2_N"/>
</dbReference>
<accession>A0A9E2P228</accession>
<dbReference type="SMART" id="SM00487">
    <property type="entry name" value="DEXDc"/>
    <property type="match status" value="1"/>
</dbReference>
<evidence type="ECO:0000256" key="1">
    <source>
        <dbReference type="ARBA" id="ARBA00022801"/>
    </source>
</evidence>
<dbReference type="InterPro" id="IPR007527">
    <property type="entry name" value="Znf_SWIM"/>
</dbReference>
<dbReference type="InterPro" id="IPR049730">
    <property type="entry name" value="SNF2/RAD54-like_C"/>
</dbReference>
<evidence type="ECO:0000256" key="2">
    <source>
        <dbReference type="PROSITE-ProRule" id="PRU00325"/>
    </source>
</evidence>
<keyword evidence="6" id="KW-0067">ATP-binding</keyword>
<evidence type="ECO:0000259" key="3">
    <source>
        <dbReference type="PROSITE" id="PS50966"/>
    </source>
</evidence>
<dbReference type="GO" id="GO:0015616">
    <property type="term" value="F:DNA translocase activity"/>
    <property type="evidence" value="ECO:0007669"/>
    <property type="project" value="TreeGrafter"/>
</dbReference>
<feature type="domain" description="Helicase C-terminal" evidence="5">
    <location>
        <begin position="1011"/>
        <end position="1170"/>
    </location>
</feature>
<sequence length="1179" mass="135428">MAEQFGKTWWGREWLRSLSHIDYENRLPRGAVYARKGNVEEINLKERVITAKVSGSRPVPYKVKIAIPSFLPDQVNRFVDELVKCPGIISRLLNRELAPEIISVARMSGLKIFPERWSDLQMHCNCPDWAVPCKHLAAVVYMFSREIDNNPFIVFQMHGIDLLEELKKRGIFLEEKLHEGTVSLIQDVVRYKSNKEICYDVPEFYRIDFSKLEDCSEALFKLLPANPPFSERGDFKERYVAELRRAQKGAQRFFSGKLNAGQMFPEIYVSFGTGNTITTEHEFRLRFNGSFEWSLSQVSRGMSHMKLAYITSDALPFALLQIHPDFLPDYHPTVIALHQGLMCALHLLSKGMVAPQILLLENDQYVVRWLPAYMDQRVREIMDMLEKIIPDTLIEWVPSGKKLPKYIFDKGEWIVSYFLEKLMRRFTLDSNCTSLERLFFKGAHEPFHEAGEKEIPGGIKSWIASYTLTQSDYRPMLYVEEGKTDGFDLTLGVEDRRQADLRVIALADVLSLSDFEADRFRILRSFTLLTSLIQEVNSYISEGAQTPIHYTDVTFLPFLLQVIPAIRMLDIKVFMPKSLKDLIRPKASFTLKRKSGSEKGFFSLADLFAFDWEVALGDEFVSLDEFIALQQKACGLIRFKQKYIYTDADTLNRLQEAFSKMDTLSPAQMLQTALTEEYNSVPVRLSDEVRELIRELTLQEKIELPKGLQAQLRPYQERGFSWMYRNMRIGFGSILADDMGLGKTLQSITLILKLKEEGRLEQEKVLIVVPTGLLTNWQAEISRFAPSLSVFVYHGASRELKHFDADILLTTYGILRSDQIKLKRRKWLVMLIDEAQNIKNQDTAQSKAVRGIPAATHIALSGTPVENHLTEFWCIMDYANRGYLDTLKVFKEHYANPIQLFNDLDCAERFRKVTAPFMMRRMKTDKSIISDLPDKIEFDDYASLKPEQAALYDSTLEAAMAEIEEITETDHESLFKRQGLILQMILALKQICNHPAQFLKNGDCRPELSGKVEMLLDRVESIVANGEKVLIFTQFTEMGKMLVGFIADRTGRKPLFYHGACSIAERQEMVDRFQTVRQDAVFVLSLKAAGTGLNLTAASHVIHYDLWWNPAVEAQATDRAYRIGQKKNVLVHRFITKDTFEERINDMIQKKKALADLTVSSGESWIGKLSNKELRDIFG</sequence>
<dbReference type="SMART" id="SM00490">
    <property type="entry name" value="HELICc"/>
    <property type="match status" value="1"/>
</dbReference>
<gene>
    <name evidence="6" type="ORF">H9789_07480</name>
</gene>
<dbReference type="SUPFAM" id="SSF52540">
    <property type="entry name" value="P-loop containing nucleoside triphosphate hydrolases"/>
    <property type="match status" value="2"/>
</dbReference>
<keyword evidence="2" id="KW-0479">Metal-binding</keyword>
<evidence type="ECO:0000313" key="7">
    <source>
        <dbReference type="Proteomes" id="UP000823865"/>
    </source>
</evidence>
<dbReference type="GO" id="GO:0004386">
    <property type="term" value="F:helicase activity"/>
    <property type="evidence" value="ECO:0007669"/>
    <property type="project" value="UniProtKB-KW"/>
</dbReference>
<dbReference type="Pfam" id="PF12419">
    <property type="entry name" value="DUF3670"/>
    <property type="match status" value="1"/>
</dbReference>
<dbReference type="Pfam" id="PF00176">
    <property type="entry name" value="SNF2-rel_dom"/>
    <property type="match status" value="1"/>
</dbReference>
<dbReference type="AlphaFoldDB" id="A0A9E2P228"/>
<keyword evidence="6" id="KW-0347">Helicase</keyword>
<dbReference type="PROSITE" id="PS51192">
    <property type="entry name" value="HELICASE_ATP_BIND_1"/>
    <property type="match status" value="1"/>
</dbReference>
<dbReference type="InterPro" id="IPR050496">
    <property type="entry name" value="SNF2_RAD54_helicase_repair"/>
</dbReference>
<dbReference type="InterPro" id="IPR022138">
    <property type="entry name" value="DUF3670"/>
</dbReference>
<proteinExistence type="predicted"/>
<dbReference type="PANTHER" id="PTHR45629">
    <property type="entry name" value="SNF2/RAD54 FAMILY MEMBER"/>
    <property type="match status" value="1"/>
</dbReference>
<name>A0A9E2P228_9BACT</name>
<dbReference type="Proteomes" id="UP000823865">
    <property type="component" value="Unassembled WGS sequence"/>
</dbReference>
<dbReference type="EMBL" id="JAHLFU010000160">
    <property type="protein sequence ID" value="MBU3853641.1"/>
    <property type="molecule type" value="Genomic_DNA"/>
</dbReference>
<reference evidence="6" key="1">
    <citation type="journal article" date="2021" name="PeerJ">
        <title>Extensive microbial diversity within the chicken gut microbiome revealed by metagenomics and culture.</title>
        <authorList>
            <person name="Gilroy R."/>
            <person name="Ravi A."/>
            <person name="Getino M."/>
            <person name="Pursley I."/>
            <person name="Horton D.L."/>
            <person name="Alikhan N.F."/>
            <person name="Baker D."/>
            <person name="Gharbi K."/>
            <person name="Hall N."/>
            <person name="Watson M."/>
            <person name="Adriaenssens E.M."/>
            <person name="Foster-Nyarko E."/>
            <person name="Jarju S."/>
            <person name="Secka A."/>
            <person name="Antonio M."/>
            <person name="Oren A."/>
            <person name="Chaudhuri R.R."/>
            <person name="La Ragione R."/>
            <person name="Hildebrand F."/>
            <person name="Pallen M.J."/>
        </authorList>
    </citation>
    <scope>NUCLEOTIDE SEQUENCE</scope>
    <source>
        <strain evidence="6">G3-2149</strain>
    </source>
</reference>
<evidence type="ECO:0000259" key="5">
    <source>
        <dbReference type="PROSITE" id="PS51194"/>
    </source>
</evidence>
<feature type="domain" description="SWIM-type" evidence="3">
    <location>
        <begin position="110"/>
        <end position="144"/>
    </location>
</feature>
<reference evidence="6" key="2">
    <citation type="submission" date="2021-04" db="EMBL/GenBank/DDBJ databases">
        <authorList>
            <person name="Gilroy R."/>
        </authorList>
    </citation>
    <scope>NUCLEOTIDE SEQUENCE</scope>
    <source>
        <strain evidence="6">G3-2149</strain>
    </source>
</reference>
<keyword evidence="1" id="KW-0378">Hydrolase</keyword>
<dbReference type="Pfam" id="PF00271">
    <property type="entry name" value="Helicase_C"/>
    <property type="match status" value="1"/>
</dbReference>
<keyword evidence="2" id="KW-0862">Zinc</keyword>
<dbReference type="InterPro" id="IPR027417">
    <property type="entry name" value="P-loop_NTPase"/>
</dbReference>
<dbReference type="PANTHER" id="PTHR45629:SF7">
    <property type="entry name" value="DNA EXCISION REPAIR PROTEIN ERCC-6-RELATED"/>
    <property type="match status" value="1"/>
</dbReference>
<dbReference type="CDD" id="cd18793">
    <property type="entry name" value="SF2_C_SNF"/>
    <property type="match status" value="1"/>
</dbReference>
<dbReference type="GO" id="GO:0008270">
    <property type="term" value="F:zinc ion binding"/>
    <property type="evidence" value="ECO:0007669"/>
    <property type="project" value="UniProtKB-KW"/>
</dbReference>
<dbReference type="InterPro" id="IPR038718">
    <property type="entry name" value="SNF2-like_sf"/>
</dbReference>
<keyword evidence="6" id="KW-0547">Nucleotide-binding</keyword>
<dbReference type="GO" id="GO:0005524">
    <property type="term" value="F:ATP binding"/>
    <property type="evidence" value="ECO:0007669"/>
    <property type="project" value="InterPro"/>
</dbReference>